<evidence type="ECO:0000313" key="1">
    <source>
        <dbReference type="EMBL" id="GJU06297.1"/>
    </source>
</evidence>
<gene>
    <name evidence="1" type="ORF">Tco_1122727</name>
</gene>
<organism evidence="1 2">
    <name type="scientific">Tanacetum coccineum</name>
    <dbReference type="NCBI Taxonomy" id="301880"/>
    <lineage>
        <taxon>Eukaryota</taxon>
        <taxon>Viridiplantae</taxon>
        <taxon>Streptophyta</taxon>
        <taxon>Embryophyta</taxon>
        <taxon>Tracheophyta</taxon>
        <taxon>Spermatophyta</taxon>
        <taxon>Magnoliopsida</taxon>
        <taxon>eudicotyledons</taxon>
        <taxon>Gunneridae</taxon>
        <taxon>Pentapetalae</taxon>
        <taxon>asterids</taxon>
        <taxon>campanulids</taxon>
        <taxon>Asterales</taxon>
        <taxon>Asteraceae</taxon>
        <taxon>Asteroideae</taxon>
        <taxon>Anthemideae</taxon>
        <taxon>Anthemidinae</taxon>
        <taxon>Tanacetum</taxon>
    </lineage>
</organism>
<keyword evidence="2" id="KW-1185">Reference proteome</keyword>
<protein>
    <submittedName>
        <fullName evidence="1">Uncharacterized protein</fullName>
    </submittedName>
</protein>
<evidence type="ECO:0000313" key="2">
    <source>
        <dbReference type="Proteomes" id="UP001151760"/>
    </source>
</evidence>
<dbReference type="Proteomes" id="UP001151760">
    <property type="component" value="Unassembled WGS sequence"/>
</dbReference>
<comment type="caution">
    <text evidence="1">The sequence shown here is derived from an EMBL/GenBank/DDBJ whole genome shotgun (WGS) entry which is preliminary data.</text>
</comment>
<reference evidence="1" key="2">
    <citation type="submission" date="2022-01" db="EMBL/GenBank/DDBJ databases">
        <authorList>
            <person name="Yamashiro T."/>
            <person name="Shiraishi A."/>
            <person name="Satake H."/>
            <person name="Nakayama K."/>
        </authorList>
    </citation>
    <scope>NUCLEOTIDE SEQUENCE</scope>
</reference>
<name>A0ABQ5J1C8_9ASTR</name>
<dbReference type="EMBL" id="BQNB010021429">
    <property type="protein sequence ID" value="GJU06297.1"/>
    <property type="molecule type" value="Genomic_DNA"/>
</dbReference>
<sequence length="120" mass="13403">MEAIEESFCRCASSILSSTKGVKNGNGGRLSTSGSADVELSFSVAVATVVRAQPKEGLLRKNRLLFWDNFAIYAGNYARMELYGKEKEVLDLKLERKRKKHSTLAGQHMIYVTSMIFTYS</sequence>
<reference evidence="1" key="1">
    <citation type="journal article" date="2022" name="Int. J. Mol. Sci.">
        <title>Draft Genome of Tanacetum Coccineum: Genomic Comparison of Closely Related Tanacetum-Family Plants.</title>
        <authorList>
            <person name="Yamashiro T."/>
            <person name="Shiraishi A."/>
            <person name="Nakayama K."/>
            <person name="Satake H."/>
        </authorList>
    </citation>
    <scope>NUCLEOTIDE SEQUENCE</scope>
</reference>
<accession>A0ABQ5J1C8</accession>
<proteinExistence type="predicted"/>